<keyword evidence="4" id="KW-1185">Reference proteome</keyword>
<dbReference type="InterPro" id="IPR001283">
    <property type="entry name" value="CRISP-related"/>
</dbReference>
<protein>
    <submittedName>
        <fullName evidence="3">Pathogenesis-related protein</fullName>
    </submittedName>
</protein>
<dbReference type="EMBL" id="CP090175">
    <property type="protein sequence ID" value="UJO25207.1"/>
    <property type="molecule type" value="Genomic_DNA"/>
</dbReference>
<dbReference type="InterPro" id="IPR014044">
    <property type="entry name" value="CAP_dom"/>
</dbReference>
<accession>A0A9Q8PMQ1</accession>
<dbReference type="OMA" id="HVTNING"/>
<dbReference type="SMART" id="SM00198">
    <property type="entry name" value="SCP"/>
    <property type="match status" value="1"/>
</dbReference>
<evidence type="ECO:0000259" key="2">
    <source>
        <dbReference type="SMART" id="SM00198"/>
    </source>
</evidence>
<dbReference type="GO" id="GO:0005576">
    <property type="term" value="C:extracellular region"/>
    <property type="evidence" value="ECO:0007669"/>
    <property type="project" value="InterPro"/>
</dbReference>
<dbReference type="InterPro" id="IPR035940">
    <property type="entry name" value="CAP_sf"/>
</dbReference>
<feature type="signal peptide" evidence="1">
    <location>
        <begin position="1"/>
        <end position="15"/>
    </location>
</feature>
<dbReference type="PRINTS" id="PR00837">
    <property type="entry name" value="V5TPXLIKE"/>
</dbReference>
<dbReference type="Proteomes" id="UP000756132">
    <property type="component" value="Chromosome 13"/>
</dbReference>
<dbReference type="Pfam" id="PF00188">
    <property type="entry name" value="CAP"/>
    <property type="match status" value="1"/>
</dbReference>
<organism evidence="3 4">
    <name type="scientific">Passalora fulva</name>
    <name type="common">Tomato leaf mold</name>
    <name type="synonym">Cladosporium fulvum</name>
    <dbReference type="NCBI Taxonomy" id="5499"/>
    <lineage>
        <taxon>Eukaryota</taxon>
        <taxon>Fungi</taxon>
        <taxon>Dikarya</taxon>
        <taxon>Ascomycota</taxon>
        <taxon>Pezizomycotina</taxon>
        <taxon>Dothideomycetes</taxon>
        <taxon>Dothideomycetidae</taxon>
        <taxon>Mycosphaerellales</taxon>
        <taxon>Mycosphaerellaceae</taxon>
        <taxon>Fulvia</taxon>
    </lineage>
</organism>
<evidence type="ECO:0000256" key="1">
    <source>
        <dbReference type="SAM" id="SignalP"/>
    </source>
</evidence>
<reference evidence="3" key="1">
    <citation type="submission" date="2021-12" db="EMBL/GenBank/DDBJ databases">
        <authorList>
            <person name="Zaccaron A."/>
            <person name="Stergiopoulos I."/>
        </authorList>
    </citation>
    <scope>NUCLEOTIDE SEQUENCE</scope>
    <source>
        <strain evidence="3">Race5_Kim</strain>
    </source>
</reference>
<dbReference type="AlphaFoldDB" id="A0A9Q8PMQ1"/>
<dbReference type="OrthoDB" id="337038at2759"/>
<gene>
    <name evidence="3" type="ORF">CLAFUR5_14165</name>
</gene>
<sequence>MLLPTLLALAASATAAVHSSHPHSHLHHRDHDASLAKPKKFGAEGFYKQQCLTHHNIHRQNHSALALTWSDALASTAQKIASTCKFEHDVEMDGGGYGQNIASGIGQENVSAVITELWYNNEIGEFGEQYGVGSPSEEKFELWGHFSQVVWKGSREVGCWTEHCPNGVELAEDTFDYTVCNYGGPGNVEGEYAENVGAPVGMTTESWSYTQ</sequence>
<dbReference type="RefSeq" id="XP_047769573.1">
    <property type="nucleotide sequence ID" value="XM_047913313.1"/>
</dbReference>
<feature type="chain" id="PRO_5040218502" evidence="1">
    <location>
        <begin position="16"/>
        <end position="211"/>
    </location>
</feature>
<dbReference type="InterPro" id="IPR018244">
    <property type="entry name" value="Allrgn_V5/Tpx1_CS"/>
</dbReference>
<feature type="domain" description="SCP" evidence="2">
    <location>
        <begin position="46"/>
        <end position="190"/>
    </location>
</feature>
<dbReference type="KEGG" id="ffu:CLAFUR5_14165"/>
<dbReference type="PROSITE" id="PS01009">
    <property type="entry name" value="CRISP_1"/>
    <property type="match status" value="1"/>
</dbReference>
<name>A0A9Q8PMQ1_PASFU</name>
<evidence type="ECO:0000313" key="3">
    <source>
        <dbReference type="EMBL" id="UJO25207.1"/>
    </source>
</evidence>
<dbReference type="Gene3D" id="3.40.33.10">
    <property type="entry name" value="CAP"/>
    <property type="match status" value="1"/>
</dbReference>
<keyword evidence="1" id="KW-0732">Signal</keyword>
<evidence type="ECO:0000313" key="4">
    <source>
        <dbReference type="Proteomes" id="UP000756132"/>
    </source>
</evidence>
<proteinExistence type="predicted"/>
<dbReference type="PANTHER" id="PTHR10334">
    <property type="entry name" value="CYSTEINE-RICH SECRETORY PROTEIN-RELATED"/>
    <property type="match status" value="1"/>
</dbReference>
<reference evidence="3" key="2">
    <citation type="journal article" date="2022" name="Microb. Genom.">
        <title>A chromosome-scale genome assembly of the tomato pathogen Cladosporium fulvum reveals a compartmentalized genome architecture and the presence of a dispensable chromosome.</title>
        <authorList>
            <person name="Zaccaron A.Z."/>
            <person name="Chen L.H."/>
            <person name="Samaras A."/>
            <person name="Stergiopoulos I."/>
        </authorList>
    </citation>
    <scope>NUCLEOTIDE SEQUENCE</scope>
    <source>
        <strain evidence="3">Race5_Kim</strain>
    </source>
</reference>
<dbReference type="SUPFAM" id="SSF55797">
    <property type="entry name" value="PR-1-like"/>
    <property type="match status" value="1"/>
</dbReference>
<dbReference type="GeneID" id="71994043"/>